<evidence type="ECO:0000259" key="1">
    <source>
        <dbReference type="Pfam" id="PF05406"/>
    </source>
</evidence>
<dbReference type="EMBL" id="WUWG01000001">
    <property type="protein sequence ID" value="MXU64695.1"/>
    <property type="molecule type" value="Genomic_DNA"/>
</dbReference>
<dbReference type="CDD" id="cd07996">
    <property type="entry name" value="WGR_MMR_like"/>
    <property type="match status" value="1"/>
</dbReference>
<gene>
    <name evidence="2" type="ORF">GSH16_04505</name>
</gene>
<evidence type="ECO:0000313" key="2">
    <source>
        <dbReference type="EMBL" id="MXU64695.1"/>
    </source>
</evidence>
<dbReference type="RefSeq" id="WP_160852321.1">
    <property type="nucleotide sequence ID" value="NZ_WUWG01000001.1"/>
</dbReference>
<dbReference type="InterPro" id="IPR008893">
    <property type="entry name" value="WGR_domain"/>
</dbReference>
<evidence type="ECO:0000313" key="3">
    <source>
        <dbReference type="Proteomes" id="UP000436016"/>
    </source>
</evidence>
<feature type="domain" description="WGR" evidence="1">
    <location>
        <begin position="12"/>
        <end position="70"/>
    </location>
</feature>
<organism evidence="2 3">
    <name type="scientific">Oceanomicrobium pacificus</name>
    <dbReference type="NCBI Taxonomy" id="2692916"/>
    <lineage>
        <taxon>Bacteria</taxon>
        <taxon>Pseudomonadati</taxon>
        <taxon>Pseudomonadota</taxon>
        <taxon>Alphaproteobacteria</taxon>
        <taxon>Rhodobacterales</taxon>
        <taxon>Paracoccaceae</taxon>
        <taxon>Oceanomicrobium</taxon>
    </lineage>
</organism>
<comment type="caution">
    <text evidence="2">The sequence shown here is derived from an EMBL/GenBank/DDBJ whole genome shotgun (WGS) entry which is preliminary data.</text>
</comment>
<reference evidence="2 3" key="1">
    <citation type="submission" date="2019-12" db="EMBL/GenBank/DDBJ databases">
        <title>Strain KN286 was isolated from seawater, which was collected from Caroline Seamount in the tropical western Pacific.</title>
        <authorList>
            <person name="Wang Q."/>
        </authorList>
    </citation>
    <scope>NUCLEOTIDE SEQUENCE [LARGE SCALE GENOMIC DNA]</scope>
    <source>
        <strain evidence="2 3">KN286</strain>
    </source>
</reference>
<dbReference type="Pfam" id="PF05406">
    <property type="entry name" value="WGR"/>
    <property type="match status" value="1"/>
</dbReference>
<dbReference type="Proteomes" id="UP000436016">
    <property type="component" value="Unassembled WGS sequence"/>
</dbReference>
<proteinExistence type="predicted"/>
<sequence>MLHSPSDTARPRFVSVEIMPNLFGEYSVVRESGIVGCMGQQTAALCEDLLTASRRADQVRERCLKRGYVRLN</sequence>
<protein>
    <recommendedName>
        <fullName evidence="1">WGR domain-containing protein</fullName>
    </recommendedName>
</protein>
<name>A0A6B0TSB2_9RHOB</name>
<keyword evidence="3" id="KW-1185">Reference proteome</keyword>
<dbReference type="InterPro" id="IPR049809">
    <property type="entry name" value="YehF/YfeS-like_WGR"/>
</dbReference>
<dbReference type="AlphaFoldDB" id="A0A6B0TSB2"/>
<accession>A0A6B0TSB2</accession>